<gene>
    <name evidence="1" type="ORF">Apau_1050</name>
</gene>
<organism evidence="1 2">
    <name type="scientific">Aminomonas paucivorans DSM 12260</name>
    <dbReference type="NCBI Taxonomy" id="584708"/>
    <lineage>
        <taxon>Bacteria</taxon>
        <taxon>Thermotogati</taxon>
        <taxon>Synergistota</taxon>
        <taxon>Synergistia</taxon>
        <taxon>Synergistales</taxon>
        <taxon>Synergistaceae</taxon>
        <taxon>Aminomonas</taxon>
    </lineage>
</organism>
<dbReference type="PaxDb" id="584708-Apau_1050"/>
<dbReference type="RefSeq" id="WP_006300660.1">
    <property type="nucleotide sequence ID" value="NZ_CM001022.1"/>
</dbReference>
<dbReference type="EMBL" id="CM001022">
    <property type="protein sequence ID" value="EFQ23477.1"/>
    <property type="molecule type" value="Genomic_DNA"/>
</dbReference>
<protein>
    <recommendedName>
        <fullName evidence="3">Type II secretion system protein N</fullName>
    </recommendedName>
</protein>
<dbReference type="NCBIfam" id="NF041619">
    <property type="entry name" value="T2SS_N_SYNERG"/>
    <property type="match status" value="1"/>
</dbReference>
<reference evidence="1 2" key="1">
    <citation type="journal article" date="2010" name="Stand. Genomic Sci.">
        <title>Non-contiguous finished genome sequence of Aminomonas paucivorans type strain (GLU-3).</title>
        <authorList>
            <person name="Pitluck S."/>
            <person name="Yasawong M."/>
            <person name="Held B."/>
            <person name="Lapidus A."/>
            <person name="Nolan M."/>
            <person name="Copeland A."/>
            <person name="Lucas S."/>
            <person name="Del Rio T.G."/>
            <person name="Tice H."/>
            <person name="Cheng J.F."/>
            <person name="Chertkov O."/>
            <person name="Goodwin L."/>
            <person name="Tapia R."/>
            <person name="Han C."/>
            <person name="Liolios K."/>
            <person name="Ivanova N."/>
            <person name="Mavromatis K."/>
            <person name="Ovchinnikova G."/>
            <person name="Pati A."/>
            <person name="Chen A."/>
            <person name="Palaniappan K."/>
            <person name="Land M."/>
            <person name="Hauser L."/>
            <person name="Chang Y.J."/>
            <person name="Jeffries C.D."/>
            <person name="Pukall R."/>
            <person name="Spring S."/>
            <person name="Rohde M."/>
            <person name="Sikorski J."/>
            <person name="Goker M."/>
            <person name="Woyke T."/>
            <person name="Bristow J."/>
            <person name="Eisen J.A."/>
            <person name="Markowitz V."/>
            <person name="Hugenholtz P."/>
            <person name="Kyrpides N.C."/>
            <person name="Klenk H.P."/>
        </authorList>
    </citation>
    <scope>NUCLEOTIDE SEQUENCE [LARGE SCALE GENOMIC DNA]</scope>
    <source>
        <strain evidence="1 2">DSM 12260</strain>
    </source>
</reference>
<evidence type="ECO:0008006" key="3">
    <source>
        <dbReference type="Google" id="ProtNLM"/>
    </source>
</evidence>
<evidence type="ECO:0000313" key="2">
    <source>
        <dbReference type="Proteomes" id="UP000005096"/>
    </source>
</evidence>
<dbReference type="Proteomes" id="UP000005096">
    <property type="component" value="Chromosome"/>
</dbReference>
<dbReference type="eggNOG" id="ENOG5033AGS">
    <property type="taxonomic scope" value="Bacteria"/>
</dbReference>
<dbReference type="InterPro" id="IPR048117">
    <property type="entry name" value="T2SS_GspN_synerg"/>
</dbReference>
<dbReference type="STRING" id="584708.Apau_1050"/>
<sequence>MRMPALSVDLRAWVRPALGGLGLLLVFLLGLWAFFPWGAAGELLFARLSLKAAGSGVVVSAAAQEVEGRFAPTLTYRGVRLKTSFVEGFCREAALKLSPAGLLGGAARAVLTLDRGALVLPDRQEAKWTDGGARFRVSPSELRMEDFRLRGSFSADGSLILELPQGTPRGWDVSLKVPDPLDRTLNMVQYLMPLKRTAPGAWRTQGP</sequence>
<name>E3CXB1_9BACT</name>
<proteinExistence type="predicted"/>
<evidence type="ECO:0000313" key="1">
    <source>
        <dbReference type="EMBL" id="EFQ23477.1"/>
    </source>
</evidence>
<accession>E3CXB1</accession>
<dbReference type="HOGENOM" id="CLU_1324176_0_0_0"/>
<keyword evidence="2" id="KW-1185">Reference proteome</keyword>
<dbReference type="AlphaFoldDB" id="E3CXB1"/>